<dbReference type="Proteomes" id="UP000632454">
    <property type="component" value="Unassembled WGS sequence"/>
</dbReference>
<sequence length="440" mass="49420">MVTGSPPRICHTPAVLFPPYRSTELLADRPAKGAAMLTDFDFDVSVEDAWRAFRIDLADQLSQLDQGDEHTVVQSTDEFPDGPHGKLTFTVTGSRRVRCSVAVSDLHTTDDCRLDQMSQLFGMGFRPLQARDRPIIIECGRRRIDELAATAVRALREIWEVVHPTFLVGGERVGGREPSMPVGVTPHDPDDLRRLVLESLARQVSHPVIVDDDGDIRVPTGEVSSWMRMCTDEPAIEFFACIVSSVPDAFEAAHFIATRAARWPCITLRLIESNVYASLRLECSVFYDANLTSAAKKWIAFVIDDVPQIREELATPRLAWKPEPAADEEDSPALPDQLMAVLHLIDDGPTTPDEVAQVCDLNRRTLIDCIKVCNRERGKWGRFGEEADDPDEVEACSRETDKWLSTMKLLLAALRLVLKFDRRRRYYAELQARKAATNDH</sequence>
<evidence type="ECO:0000259" key="2">
    <source>
        <dbReference type="Pfam" id="PF22552"/>
    </source>
</evidence>
<proteinExistence type="predicted"/>
<comment type="caution">
    <text evidence="4">The sequence shown here is derived from an EMBL/GenBank/DDBJ whole genome shotgun (WGS) entry which is preliminary data.</text>
</comment>
<dbReference type="Pfam" id="PF22552">
    <property type="entry name" value="TY-Chap3"/>
    <property type="match status" value="1"/>
</dbReference>
<name>A0ABQ1V469_9NOCA</name>
<protein>
    <submittedName>
        <fullName evidence="4">Uncharacterized protein</fullName>
    </submittedName>
</protein>
<accession>A0ABQ1V469</accession>
<feature type="domain" description="TY-Chap N-terminal" evidence="2">
    <location>
        <begin position="48"/>
        <end position="167"/>
    </location>
</feature>
<dbReference type="InterPro" id="IPR054344">
    <property type="entry name" value="TY-Chap_N"/>
</dbReference>
<dbReference type="Pfam" id="PF22554">
    <property type="entry name" value="Chap-C"/>
    <property type="match status" value="1"/>
</dbReference>
<dbReference type="EMBL" id="BMCS01000002">
    <property type="protein sequence ID" value="GGF35393.1"/>
    <property type="molecule type" value="Genomic_DNA"/>
</dbReference>
<feature type="domain" description="TY-Chap central" evidence="1">
    <location>
        <begin position="190"/>
        <end position="304"/>
    </location>
</feature>
<reference evidence="5" key="1">
    <citation type="journal article" date="2019" name="Int. J. Syst. Evol. Microbiol.">
        <title>The Global Catalogue of Microorganisms (GCM) 10K type strain sequencing project: providing services to taxonomists for standard genome sequencing and annotation.</title>
        <authorList>
            <consortium name="The Broad Institute Genomics Platform"/>
            <consortium name="The Broad Institute Genome Sequencing Center for Infectious Disease"/>
            <person name="Wu L."/>
            <person name="Ma J."/>
        </authorList>
    </citation>
    <scope>NUCLEOTIDE SEQUENCE [LARGE SCALE GENOMIC DNA]</scope>
    <source>
        <strain evidence="5">CCM 7855</strain>
    </source>
</reference>
<evidence type="ECO:0000313" key="4">
    <source>
        <dbReference type="EMBL" id="GGF35393.1"/>
    </source>
</evidence>
<dbReference type="InterPro" id="IPR054343">
    <property type="entry name" value="TY-Chap_M"/>
</dbReference>
<keyword evidence="5" id="KW-1185">Reference proteome</keyword>
<evidence type="ECO:0000259" key="3">
    <source>
        <dbReference type="Pfam" id="PF22554"/>
    </source>
</evidence>
<organism evidence="4 5">
    <name type="scientific">Williamsia phyllosphaerae</name>
    <dbReference type="NCBI Taxonomy" id="885042"/>
    <lineage>
        <taxon>Bacteria</taxon>
        <taxon>Bacillati</taxon>
        <taxon>Actinomycetota</taxon>
        <taxon>Actinomycetes</taxon>
        <taxon>Mycobacteriales</taxon>
        <taxon>Nocardiaceae</taxon>
        <taxon>Williamsia</taxon>
    </lineage>
</organism>
<feature type="domain" description="TY-Chap C-terminal" evidence="3">
    <location>
        <begin position="333"/>
        <end position="417"/>
    </location>
</feature>
<evidence type="ECO:0000259" key="1">
    <source>
        <dbReference type="Pfam" id="PF22551"/>
    </source>
</evidence>
<evidence type="ECO:0000313" key="5">
    <source>
        <dbReference type="Proteomes" id="UP000632454"/>
    </source>
</evidence>
<gene>
    <name evidence="4" type="ORF">GCM10007298_34020</name>
</gene>
<dbReference type="InterPro" id="IPR054342">
    <property type="entry name" value="TY-Chap_C"/>
</dbReference>
<dbReference type="Pfam" id="PF22551">
    <property type="entry name" value="TY-Chap1"/>
    <property type="match status" value="1"/>
</dbReference>